<organism evidence="2 3">
    <name type="scientific">Cocos nucifera</name>
    <name type="common">Coconut palm</name>
    <dbReference type="NCBI Taxonomy" id="13894"/>
    <lineage>
        <taxon>Eukaryota</taxon>
        <taxon>Viridiplantae</taxon>
        <taxon>Streptophyta</taxon>
        <taxon>Embryophyta</taxon>
        <taxon>Tracheophyta</taxon>
        <taxon>Spermatophyta</taxon>
        <taxon>Magnoliopsida</taxon>
        <taxon>Liliopsida</taxon>
        <taxon>Arecaceae</taxon>
        <taxon>Arecoideae</taxon>
        <taxon>Cocoseae</taxon>
        <taxon>Attaleinae</taxon>
        <taxon>Cocos</taxon>
    </lineage>
</organism>
<accession>A0A8K0MTH6</accession>
<dbReference type="AlphaFoldDB" id="A0A8K0MTH6"/>
<dbReference type="EMBL" id="CM017872">
    <property type="protein sequence ID" value="KAG1326216.1"/>
    <property type="molecule type" value="Genomic_DNA"/>
</dbReference>
<feature type="compositionally biased region" description="Low complexity" evidence="1">
    <location>
        <begin position="57"/>
        <end position="71"/>
    </location>
</feature>
<evidence type="ECO:0000313" key="2">
    <source>
        <dbReference type="EMBL" id="KAG1326216.1"/>
    </source>
</evidence>
<feature type="region of interest" description="Disordered" evidence="1">
    <location>
        <begin position="39"/>
        <end position="80"/>
    </location>
</feature>
<gene>
    <name evidence="2" type="ORF">COCNU_01G001500</name>
</gene>
<name>A0A8K0MTH6_COCNU</name>
<evidence type="ECO:0000313" key="3">
    <source>
        <dbReference type="Proteomes" id="UP000797356"/>
    </source>
</evidence>
<keyword evidence="3" id="KW-1185">Reference proteome</keyword>
<comment type="caution">
    <text evidence="2">The sequence shown here is derived from an EMBL/GenBank/DDBJ whole genome shotgun (WGS) entry which is preliminary data.</text>
</comment>
<reference evidence="2" key="1">
    <citation type="journal article" date="2017" name="Gigascience">
        <title>The genome draft of coconut (Cocos nucifera).</title>
        <authorList>
            <person name="Xiao Y."/>
            <person name="Xu P."/>
            <person name="Fan H."/>
            <person name="Baudouin L."/>
            <person name="Xia W."/>
            <person name="Bocs S."/>
            <person name="Xu J."/>
            <person name="Li Q."/>
            <person name="Guo A."/>
            <person name="Zhou L."/>
            <person name="Li J."/>
            <person name="Wu Y."/>
            <person name="Ma Z."/>
            <person name="Armero A."/>
            <person name="Issali A.E."/>
            <person name="Liu N."/>
            <person name="Peng M."/>
            <person name="Yang Y."/>
        </authorList>
    </citation>
    <scope>NUCLEOTIDE SEQUENCE</scope>
    <source>
        <tissue evidence="2">Spear leaf of Hainan Tall coconut</tissue>
    </source>
</reference>
<reference evidence="2" key="2">
    <citation type="submission" date="2019-07" db="EMBL/GenBank/DDBJ databases">
        <authorList>
            <person name="Yang Y."/>
            <person name="Bocs S."/>
            <person name="Baudouin L."/>
        </authorList>
    </citation>
    <scope>NUCLEOTIDE SEQUENCE</scope>
    <source>
        <tissue evidence="2">Spear leaf of Hainan Tall coconut</tissue>
    </source>
</reference>
<sequence length="112" mass="11955">MRDFDRGRPASLHPYDDGRGLVVVSGKAYSASQTNICRLPSPTGVRRRRAVGGGGVLTSSSSPSGPAPSRAADAEAKRRRRVAGYKAYTVESKVKASIRKGLRWVKGIVGGW</sequence>
<proteinExistence type="predicted"/>
<evidence type="ECO:0000256" key="1">
    <source>
        <dbReference type="SAM" id="MobiDB-lite"/>
    </source>
</evidence>
<dbReference type="PANTHER" id="PTHR33193:SF27">
    <property type="entry name" value="OS07G0690200 PROTEIN"/>
    <property type="match status" value="1"/>
</dbReference>
<dbReference type="Pfam" id="PF12023">
    <property type="entry name" value="DUF3511"/>
    <property type="match status" value="1"/>
</dbReference>
<evidence type="ECO:0008006" key="4">
    <source>
        <dbReference type="Google" id="ProtNLM"/>
    </source>
</evidence>
<dbReference type="PANTHER" id="PTHR33193">
    <property type="entry name" value="DOMAIN PROTEIN, PUTATIVE (DUF3511)-RELATED"/>
    <property type="match status" value="1"/>
</dbReference>
<dbReference type="InterPro" id="IPR021899">
    <property type="entry name" value="DUF3511"/>
</dbReference>
<dbReference type="Proteomes" id="UP000797356">
    <property type="component" value="Chromosome 1"/>
</dbReference>
<dbReference type="OrthoDB" id="799886at2759"/>
<protein>
    <recommendedName>
        <fullName evidence="4">DUF3511 domain protein</fullName>
    </recommendedName>
</protein>